<comment type="caution">
    <text evidence="2">The sequence shown here is derived from an EMBL/GenBank/DDBJ whole genome shotgun (WGS) entry which is preliminary data.</text>
</comment>
<feature type="domain" description="TPM" evidence="1">
    <location>
        <begin position="24"/>
        <end position="149"/>
    </location>
</feature>
<gene>
    <name evidence="2" type="ORF">GCM10011416_23990</name>
</gene>
<proteinExistence type="predicted"/>
<dbReference type="Pfam" id="PF04536">
    <property type="entry name" value="TPM_phosphatase"/>
    <property type="match status" value="1"/>
</dbReference>
<evidence type="ECO:0000313" key="3">
    <source>
        <dbReference type="Proteomes" id="UP000633278"/>
    </source>
</evidence>
<dbReference type="RefSeq" id="WP_188599602.1">
    <property type="nucleotide sequence ID" value="NZ_BMJW01000004.1"/>
</dbReference>
<sequence>METKTEQPKTEIIASEFPQKVGFVNDFENIFTEEEIKFLENILVKYENDVNREITVITIDSVPENMEFDSYAVKISDNWKVGINNNGNGLTVVLSKSLRKVRISTTDKTRDLYLSDEFCKKVIDQNMIPEFKKGKYYDGLLLGLNELIRKWI</sequence>
<reference evidence="2" key="2">
    <citation type="submission" date="2020-09" db="EMBL/GenBank/DDBJ databases">
        <authorList>
            <person name="Sun Q."/>
            <person name="Zhou Y."/>
        </authorList>
    </citation>
    <scope>NUCLEOTIDE SEQUENCE</scope>
    <source>
        <strain evidence="2">CGMCC 1.15763</strain>
    </source>
</reference>
<dbReference type="AlphaFoldDB" id="A0A917I271"/>
<accession>A0A917I271</accession>
<dbReference type="PANTHER" id="PTHR30373">
    <property type="entry name" value="UPF0603 PROTEIN YGCG"/>
    <property type="match status" value="1"/>
</dbReference>
<reference evidence="2" key="1">
    <citation type="journal article" date="2014" name="Int. J. Syst. Evol. Microbiol.">
        <title>Complete genome sequence of Corynebacterium casei LMG S-19264T (=DSM 44701T), isolated from a smear-ripened cheese.</title>
        <authorList>
            <consortium name="US DOE Joint Genome Institute (JGI-PGF)"/>
            <person name="Walter F."/>
            <person name="Albersmeier A."/>
            <person name="Kalinowski J."/>
            <person name="Ruckert C."/>
        </authorList>
    </citation>
    <scope>NUCLEOTIDE SEQUENCE</scope>
    <source>
        <strain evidence="2">CGMCC 1.15763</strain>
    </source>
</reference>
<evidence type="ECO:0000313" key="2">
    <source>
        <dbReference type="EMBL" id="GGH04096.1"/>
    </source>
</evidence>
<dbReference type="Proteomes" id="UP000633278">
    <property type="component" value="Unassembled WGS sequence"/>
</dbReference>
<dbReference type="PANTHER" id="PTHR30373:SF2">
    <property type="entry name" value="UPF0603 PROTEIN YGCG"/>
    <property type="match status" value="1"/>
</dbReference>
<name>A0A917I271_9FLAO</name>
<dbReference type="EMBL" id="BMJW01000004">
    <property type="protein sequence ID" value="GGH04096.1"/>
    <property type="molecule type" value="Genomic_DNA"/>
</dbReference>
<dbReference type="InterPro" id="IPR007621">
    <property type="entry name" value="TPM_dom"/>
</dbReference>
<dbReference type="Gene3D" id="3.10.310.50">
    <property type="match status" value="1"/>
</dbReference>
<keyword evidence="3" id="KW-1185">Reference proteome</keyword>
<evidence type="ECO:0000259" key="1">
    <source>
        <dbReference type="Pfam" id="PF04536"/>
    </source>
</evidence>
<organism evidence="2 3">
    <name type="scientific">Polaribacter pacificus</name>
    <dbReference type="NCBI Taxonomy" id="1775173"/>
    <lineage>
        <taxon>Bacteria</taxon>
        <taxon>Pseudomonadati</taxon>
        <taxon>Bacteroidota</taxon>
        <taxon>Flavobacteriia</taxon>
        <taxon>Flavobacteriales</taxon>
        <taxon>Flavobacteriaceae</taxon>
    </lineage>
</organism>
<protein>
    <recommendedName>
        <fullName evidence="1">TPM domain-containing protein</fullName>
    </recommendedName>
</protein>